<dbReference type="OrthoDB" id="2115716at2759"/>
<dbReference type="GO" id="GO:0005634">
    <property type="term" value="C:nucleus"/>
    <property type="evidence" value="ECO:0007669"/>
    <property type="project" value="TreeGrafter"/>
</dbReference>
<dbReference type="SMART" id="SM00382">
    <property type="entry name" value="AAA"/>
    <property type="match status" value="1"/>
</dbReference>
<feature type="domain" description="AAA+ ATPase" evidence="2">
    <location>
        <begin position="236"/>
        <end position="365"/>
    </location>
</feature>
<gene>
    <name evidence="3" type="ORF">UCREL1_4230</name>
</gene>
<dbReference type="InterPro" id="IPR003593">
    <property type="entry name" value="AAA+_ATPase"/>
</dbReference>
<dbReference type="eggNOG" id="KOG0730">
    <property type="taxonomic scope" value="Eukaryota"/>
</dbReference>
<sequence>MVANMKKEQVSTTADISDNFVSDFENYTSAKIICSESVFTKHLKQRYPDYHAIHVDGDFCDFEGFAAAGFASCELDNDDDSFVSLVSFRINPFRLDRKTDLGTFNQKPFFARYKYTWQGTEFLFFAICVTNARGYQEDYHFLLTPREAQQEITGNHLLPATEELMKAVGTWSNELHKEVLVFDTAYWSKNHELWKSTESASWDDVVLDPETKNGIIEDIESFFDSQELYREFSVPWKRGIIMHGLPGNGKTISIKALMSRLRKRADPVPSLYVKSFEDQCAGPQYAIKKIFERARRTAPCLLIFEDLDSLITDKTRSYFLNEVDGLEANDGILMIGSTNHLDRLDPAIRDRPSRFDRKYFYRLPGTAERTAYARYWKAKVDRNPRVEFPDAACEFIASITEDFSFAYLKELFIAALLTVARGGKGDEPIPAETDTETPESAVVVSDEDDSDEDDEKNSTTKKDKAKEKKEKEEKKKKKAEELKRKLEAARAKREALAKVEVPEDLRDSVLVKVIRQQMYTLLKEMDNSEVGTKEENKTKVGSALGLRRPPVLATRIACAC</sequence>
<dbReference type="InterPro" id="IPR050168">
    <property type="entry name" value="AAA_ATPase_domain"/>
</dbReference>
<keyword evidence="4" id="KW-1185">Reference proteome</keyword>
<dbReference type="GO" id="GO:0000502">
    <property type="term" value="C:proteasome complex"/>
    <property type="evidence" value="ECO:0007669"/>
    <property type="project" value="UniProtKB-KW"/>
</dbReference>
<evidence type="ECO:0000313" key="4">
    <source>
        <dbReference type="Proteomes" id="UP000012174"/>
    </source>
</evidence>
<feature type="region of interest" description="Disordered" evidence="1">
    <location>
        <begin position="426"/>
        <end position="479"/>
    </location>
</feature>
<dbReference type="SUPFAM" id="SSF52540">
    <property type="entry name" value="P-loop containing nucleoside triphosphate hydrolases"/>
    <property type="match status" value="1"/>
</dbReference>
<organism evidence="3 4">
    <name type="scientific">Eutypa lata (strain UCR-EL1)</name>
    <name type="common">Grapevine dieback disease fungus</name>
    <name type="synonym">Eutypa armeniacae</name>
    <dbReference type="NCBI Taxonomy" id="1287681"/>
    <lineage>
        <taxon>Eukaryota</taxon>
        <taxon>Fungi</taxon>
        <taxon>Dikarya</taxon>
        <taxon>Ascomycota</taxon>
        <taxon>Pezizomycotina</taxon>
        <taxon>Sordariomycetes</taxon>
        <taxon>Xylariomycetidae</taxon>
        <taxon>Xylariales</taxon>
        <taxon>Diatrypaceae</taxon>
        <taxon>Eutypa</taxon>
    </lineage>
</organism>
<dbReference type="STRING" id="1287681.M7TFM2"/>
<dbReference type="GO" id="GO:0042254">
    <property type="term" value="P:ribosome biogenesis"/>
    <property type="evidence" value="ECO:0007669"/>
    <property type="project" value="TreeGrafter"/>
</dbReference>
<evidence type="ECO:0000259" key="2">
    <source>
        <dbReference type="SMART" id="SM00382"/>
    </source>
</evidence>
<dbReference type="Gene3D" id="3.40.50.300">
    <property type="entry name" value="P-loop containing nucleotide triphosphate hydrolases"/>
    <property type="match status" value="1"/>
</dbReference>
<feature type="compositionally biased region" description="Acidic residues" evidence="1">
    <location>
        <begin position="445"/>
        <end position="455"/>
    </location>
</feature>
<name>M7TFM2_EUTLA</name>
<dbReference type="GO" id="GO:0016887">
    <property type="term" value="F:ATP hydrolysis activity"/>
    <property type="evidence" value="ECO:0007669"/>
    <property type="project" value="InterPro"/>
</dbReference>
<dbReference type="Pfam" id="PF00004">
    <property type="entry name" value="AAA"/>
    <property type="match status" value="1"/>
</dbReference>
<evidence type="ECO:0000256" key="1">
    <source>
        <dbReference type="SAM" id="MobiDB-lite"/>
    </source>
</evidence>
<dbReference type="GO" id="GO:1990275">
    <property type="term" value="F:preribosome binding"/>
    <property type="evidence" value="ECO:0007669"/>
    <property type="project" value="TreeGrafter"/>
</dbReference>
<dbReference type="PANTHER" id="PTHR23077:SF132">
    <property type="entry name" value="ATP-DEPENDENT ZN PROTEASE"/>
    <property type="match status" value="1"/>
</dbReference>
<reference evidence="4" key="1">
    <citation type="journal article" date="2013" name="Genome Announc.">
        <title>Draft genome sequence of the grapevine dieback fungus Eutypa lata UCR-EL1.</title>
        <authorList>
            <person name="Blanco-Ulate B."/>
            <person name="Rolshausen P.E."/>
            <person name="Cantu D."/>
        </authorList>
    </citation>
    <scope>NUCLEOTIDE SEQUENCE [LARGE SCALE GENOMIC DNA]</scope>
    <source>
        <strain evidence="4">UCR-EL1</strain>
    </source>
</reference>
<protein>
    <submittedName>
        <fullName evidence="3">Putative proteasome-activating nucleotidase protein</fullName>
    </submittedName>
</protein>
<dbReference type="HOGENOM" id="CLU_025506_1_1_1"/>
<dbReference type="PANTHER" id="PTHR23077">
    <property type="entry name" value="AAA-FAMILY ATPASE"/>
    <property type="match status" value="1"/>
</dbReference>
<dbReference type="InterPro" id="IPR027417">
    <property type="entry name" value="P-loop_NTPase"/>
</dbReference>
<feature type="compositionally biased region" description="Basic and acidic residues" evidence="1">
    <location>
        <begin position="456"/>
        <end position="479"/>
    </location>
</feature>
<keyword evidence="3" id="KW-0647">Proteasome</keyword>
<accession>M7TFM2</accession>
<dbReference type="Proteomes" id="UP000012174">
    <property type="component" value="Unassembled WGS sequence"/>
</dbReference>
<dbReference type="InterPro" id="IPR003959">
    <property type="entry name" value="ATPase_AAA_core"/>
</dbReference>
<dbReference type="KEGG" id="ela:UCREL1_4230"/>
<dbReference type="GO" id="GO:0003723">
    <property type="term" value="F:RNA binding"/>
    <property type="evidence" value="ECO:0007669"/>
    <property type="project" value="TreeGrafter"/>
</dbReference>
<dbReference type="EMBL" id="KB706189">
    <property type="protein sequence ID" value="EMR68746.1"/>
    <property type="molecule type" value="Genomic_DNA"/>
</dbReference>
<proteinExistence type="predicted"/>
<dbReference type="AlphaFoldDB" id="M7TFM2"/>
<dbReference type="CDD" id="cd19481">
    <property type="entry name" value="RecA-like_protease"/>
    <property type="match status" value="1"/>
</dbReference>
<evidence type="ECO:0000313" key="3">
    <source>
        <dbReference type="EMBL" id="EMR68746.1"/>
    </source>
</evidence>
<dbReference type="GO" id="GO:0005524">
    <property type="term" value="F:ATP binding"/>
    <property type="evidence" value="ECO:0007669"/>
    <property type="project" value="InterPro"/>
</dbReference>